<feature type="binding site" evidence="11">
    <location>
        <position position="95"/>
    </location>
    <ligand>
        <name>[4Fe-4S] cluster</name>
        <dbReference type="ChEBI" id="CHEBI:49883"/>
        <note>4Fe-4S-S-AdoMet</note>
    </ligand>
</feature>
<dbReference type="GO" id="GO:0050066">
    <property type="term" value="F:L-lysine 2,3-aminomutase activity"/>
    <property type="evidence" value="ECO:0007669"/>
    <property type="project" value="UniProtKB-EC"/>
</dbReference>
<feature type="binding site" evidence="11">
    <location>
        <position position="88"/>
    </location>
    <ligand>
        <name>[4Fe-4S] cluster</name>
        <dbReference type="ChEBI" id="CHEBI:49883"/>
        <note>4Fe-4S-S-AdoMet</note>
    </ligand>
</feature>
<dbReference type="OrthoDB" id="9768064at2"/>
<keyword evidence="8" id="KW-0408">Iron</keyword>
<dbReference type="HOGENOM" id="CLU_032161_2_0_5"/>
<dbReference type="PIRSF" id="PIRSF004911">
    <property type="entry name" value="DUF160"/>
    <property type="match status" value="1"/>
</dbReference>
<evidence type="ECO:0000256" key="8">
    <source>
        <dbReference type="ARBA" id="ARBA00023004"/>
    </source>
</evidence>
<dbReference type="RefSeq" id="WP_011712622.1">
    <property type="nucleotide sequence ID" value="NC_008576.1"/>
</dbReference>
<evidence type="ECO:0000256" key="12">
    <source>
        <dbReference type="PIRSR" id="PIRSR603739-50"/>
    </source>
</evidence>
<keyword evidence="6 11" id="KW-0479">Metal-binding</keyword>
<evidence type="ECO:0000256" key="6">
    <source>
        <dbReference type="ARBA" id="ARBA00022723"/>
    </source>
</evidence>
<evidence type="ECO:0000256" key="5">
    <source>
        <dbReference type="ARBA" id="ARBA00022691"/>
    </source>
</evidence>
<reference evidence="15" key="1">
    <citation type="journal article" date="2009" name="Appl. Environ. Microbiol.">
        <title>Complete genome sequence of the chemolithoautotrophic marine magnetotactic coccus strain MC-1.</title>
        <authorList>
            <person name="Schubbe S."/>
            <person name="Williams T.J."/>
            <person name="Xie G."/>
            <person name="Kiss H.E."/>
            <person name="Brettin T.S."/>
            <person name="Martinez D."/>
            <person name="Ross C.A."/>
            <person name="Schuler D."/>
            <person name="Cox B.L."/>
            <person name="Nealson K.H."/>
            <person name="Bazylinski D.A."/>
        </authorList>
    </citation>
    <scope>NUCLEOTIDE SEQUENCE [LARGE SCALE GENOMIC DNA]</scope>
    <source>
        <strain evidence="15">ATCC BAA-1437 / JCM 17883 / MC-1</strain>
    </source>
</reference>
<dbReference type="NCBIfam" id="TIGR00238">
    <property type="entry name" value="KamA family radical SAM protein"/>
    <property type="match status" value="1"/>
</dbReference>
<dbReference type="SFLD" id="SFLDS00029">
    <property type="entry name" value="Radical_SAM"/>
    <property type="match status" value="1"/>
</dbReference>
<comment type="cofactor">
    <cofactor evidence="1 12">
        <name>pyridoxal 5'-phosphate</name>
        <dbReference type="ChEBI" id="CHEBI:597326"/>
    </cofactor>
</comment>
<comment type="cofactor">
    <cofactor evidence="2">
        <name>[4Fe-4S] cluster</name>
        <dbReference type="ChEBI" id="CHEBI:49883"/>
    </cofactor>
</comment>
<dbReference type="STRING" id="156889.Mmc1_0947"/>
<dbReference type="SUPFAM" id="SSF102114">
    <property type="entry name" value="Radical SAM enzymes"/>
    <property type="match status" value="1"/>
</dbReference>
<comment type="similarity">
    <text evidence="3">Belongs to the radical SAM superfamily. KamA family.</text>
</comment>
<dbReference type="KEGG" id="mgm:Mmc1_0947"/>
<accession>A0L672</accession>
<proteinExistence type="inferred from homology"/>
<evidence type="ECO:0000256" key="7">
    <source>
        <dbReference type="ARBA" id="ARBA00022898"/>
    </source>
</evidence>
<name>A0L672_MAGMM</name>
<dbReference type="Pfam" id="PF13353">
    <property type="entry name" value="Fer4_12"/>
    <property type="match status" value="1"/>
</dbReference>
<sequence length="305" mass="34359">MPAEPQLTPQQQLAHRGFPMLLTPTMADCMRQPQEQDPIYRQFWPSAEELQNPPHYTTDPLQEAASSPMPGLVHKYQGRALLHLTDACPVHCRYCFRRHGAITSPMDPQAEQQLVDHLAQDHTLQEIILSGGDPLMLNAPKWHWWMTQLAQLPHLQRIRIHSRVPVADPSRLTIPMLETLQNTAKSVVLVIHCNHAQELTPASEVALQACRQAGFLVLNQSVLLAGVNDSAEILAKLNLALVGLGVLPYYLHLLDTVQGAAHFEVSPQRAMEIMRQLHQCLPGYALPKLVRERPELPGKEPIHWF</sequence>
<keyword evidence="4 11" id="KW-0004">4Fe-4S</keyword>
<evidence type="ECO:0000259" key="13">
    <source>
        <dbReference type="PROSITE" id="PS51918"/>
    </source>
</evidence>
<dbReference type="InterPro" id="IPR003739">
    <property type="entry name" value="Lys_aminomutase/Glu_NH3_mut"/>
</dbReference>
<evidence type="ECO:0000256" key="1">
    <source>
        <dbReference type="ARBA" id="ARBA00001933"/>
    </source>
</evidence>
<dbReference type="Gene3D" id="3.20.20.70">
    <property type="entry name" value="Aldolase class I"/>
    <property type="match status" value="1"/>
</dbReference>
<evidence type="ECO:0000313" key="15">
    <source>
        <dbReference type="Proteomes" id="UP000002586"/>
    </source>
</evidence>
<feature type="binding site" evidence="11">
    <location>
        <position position="92"/>
    </location>
    <ligand>
        <name>[4Fe-4S] cluster</name>
        <dbReference type="ChEBI" id="CHEBI:49883"/>
        <note>4Fe-4S-S-AdoMet</note>
    </ligand>
</feature>
<keyword evidence="5" id="KW-0949">S-adenosyl-L-methionine</keyword>
<dbReference type="EMBL" id="CP000471">
    <property type="protein sequence ID" value="ABK43465.1"/>
    <property type="molecule type" value="Genomic_DNA"/>
</dbReference>
<dbReference type="GO" id="GO:0051539">
    <property type="term" value="F:4 iron, 4 sulfur cluster binding"/>
    <property type="evidence" value="ECO:0007669"/>
    <property type="project" value="UniProtKB-KW"/>
</dbReference>
<dbReference type="PROSITE" id="PS51918">
    <property type="entry name" value="RADICAL_SAM"/>
    <property type="match status" value="1"/>
</dbReference>
<evidence type="ECO:0000256" key="4">
    <source>
        <dbReference type="ARBA" id="ARBA00022485"/>
    </source>
</evidence>
<dbReference type="CDD" id="cd01335">
    <property type="entry name" value="Radical_SAM"/>
    <property type="match status" value="1"/>
</dbReference>
<dbReference type="InterPro" id="IPR013785">
    <property type="entry name" value="Aldolase_TIM"/>
</dbReference>
<keyword evidence="9 11" id="KW-0411">Iron-sulfur</keyword>
<evidence type="ECO:0000256" key="10">
    <source>
        <dbReference type="ARBA" id="ARBA00023235"/>
    </source>
</evidence>
<protein>
    <submittedName>
        <fullName evidence="14">L-lysine 2,3-aminomutase</fullName>
        <ecNumber evidence="14">5.4.3.2</ecNumber>
    </submittedName>
</protein>
<dbReference type="eggNOG" id="COG1509">
    <property type="taxonomic scope" value="Bacteria"/>
</dbReference>
<feature type="modified residue" description="N6-(pyridoxal phosphate)lysine" evidence="12">
    <location>
        <position position="299"/>
    </location>
</feature>
<dbReference type="PANTHER" id="PTHR30538:SF1">
    <property type="entry name" value="L-LYSINE 2,3-AMINOMUTASE"/>
    <property type="match status" value="1"/>
</dbReference>
<dbReference type="GO" id="GO:0046872">
    <property type="term" value="F:metal ion binding"/>
    <property type="evidence" value="ECO:0007669"/>
    <property type="project" value="UniProtKB-KW"/>
</dbReference>
<dbReference type="InterPro" id="IPR058240">
    <property type="entry name" value="rSAM_sf"/>
</dbReference>
<organism evidence="14 15">
    <name type="scientific">Magnetococcus marinus (strain ATCC BAA-1437 / JCM 17883 / MC-1)</name>
    <dbReference type="NCBI Taxonomy" id="156889"/>
    <lineage>
        <taxon>Bacteria</taxon>
        <taxon>Pseudomonadati</taxon>
        <taxon>Pseudomonadota</taxon>
        <taxon>Magnetococcia</taxon>
        <taxon>Magnetococcales</taxon>
        <taxon>Magnetococcaceae</taxon>
        <taxon>Magnetococcus</taxon>
    </lineage>
</organism>
<reference evidence="14 15" key="2">
    <citation type="journal article" date="2012" name="Int. J. Syst. Evol. Microbiol.">
        <title>Magnetococcus marinus gen. nov., sp. nov., a marine, magnetotactic bacterium that represents a novel lineage (Magnetococcaceae fam. nov.; Magnetococcales ord. nov.) at the base of the Alphaproteobacteria.</title>
        <authorList>
            <person name="Bazylinski D.A."/>
            <person name="Williams T.J."/>
            <person name="Lefevre C.T."/>
            <person name="Berg R.J."/>
            <person name="Zhang C.L."/>
            <person name="Bowser S.S."/>
            <person name="Dean A.J."/>
            <person name="Beveridge T.J."/>
        </authorList>
    </citation>
    <scope>NUCLEOTIDE SEQUENCE [LARGE SCALE GENOMIC DNA]</scope>
    <source>
        <strain evidence="15">ATCC BAA-1437 / JCM 17883 / MC-1</strain>
    </source>
</reference>
<dbReference type="SFLD" id="SFLDG01070">
    <property type="entry name" value="PLP-dependent"/>
    <property type="match status" value="1"/>
</dbReference>
<dbReference type="Proteomes" id="UP000002586">
    <property type="component" value="Chromosome"/>
</dbReference>
<evidence type="ECO:0000256" key="9">
    <source>
        <dbReference type="ARBA" id="ARBA00023014"/>
    </source>
</evidence>
<keyword evidence="7 12" id="KW-0663">Pyridoxal phosphate</keyword>
<dbReference type="AlphaFoldDB" id="A0L672"/>
<keyword evidence="10 14" id="KW-0413">Isomerase</keyword>
<evidence type="ECO:0000256" key="2">
    <source>
        <dbReference type="ARBA" id="ARBA00001966"/>
    </source>
</evidence>
<dbReference type="InterPro" id="IPR007197">
    <property type="entry name" value="rSAM"/>
</dbReference>
<dbReference type="EC" id="5.4.3.2" evidence="14"/>
<gene>
    <name evidence="14" type="ordered locus">Mmc1_0947</name>
</gene>
<feature type="domain" description="Radical SAM core" evidence="13">
    <location>
        <begin position="74"/>
        <end position="285"/>
    </location>
</feature>
<evidence type="ECO:0000313" key="14">
    <source>
        <dbReference type="EMBL" id="ABK43465.1"/>
    </source>
</evidence>
<evidence type="ECO:0000256" key="3">
    <source>
        <dbReference type="ARBA" id="ARBA00008703"/>
    </source>
</evidence>
<evidence type="ECO:0000256" key="11">
    <source>
        <dbReference type="PIRSR" id="PIRSR004911-1"/>
    </source>
</evidence>
<dbReference type="PANTHER" id="PTHR30538">
    <property type="entry name" value="LYSINE 2,3-AMINOMUTASE-RELATED"/>
    <property type="match status" value="1"/>
</dbReference>
<keyword evidence="15" id="KW-1185">Reference proteome</keyword>